<feature type="compositionally biased region" description="Polar residues" evidence="1">
    <location>
        <begin position="1"/>
        <end position="11"/>
    </location>
</feature>
<gene>
    <name evidence="2" type="ORF">DB32_005097</name>
</gene>
<dbReference type="RefSeq" id="WP_157069369.1">
    <property type="nucleotide sequence ID" value="NZ_CP011125.1"/>
</dbReference>
<proteinExistence type="predicted"/>
<dbReference type="AlphaFoldDB" id="A0A0F6W5J3"/>
<protein>
    <submittedName>
        <fullName evidence="2">Uncharacterized protein</fullName>
    </submittedName>
</protein>
<sequence length="51" mass="5929">MERNDSQQQHDATIDMETREARERFEVKESAETLEVVELESAPLTDVNFGF</sequence>
<dbReference type="KEGG" id="samy:DB32_005097"/>
<dbReference type="STRING" id="927083.DB32_005097"/>
<feature type="region of interest" description="Disordered" evidence="1">
    <location>
        <begin position="1"/>
        <end position="20"/>
    </location>
</feature>
<dbReference type="EMBL" id="CP011125">
    <property type="protein sequence ID" value="AKF07948.1"/>
    <property type="molecule type" value="Genomic_DNA"/>
</dbReference>
<evidence type="ECO:0000256" key="1">
    <source>
        <dbReference type="SAM" id="MobiDB-lite"/>
    </source>
</evidence>
<keyword evidence="3" id="KW-1185">Reference proteome</keyword>
<evidence type="ECO:0000313" key="3">
    <source>
        <dbReference type="Proteomes" id="UP000034883"/>
    </source>
</evidence>
<accession>A0A0F6W5J3</accession>
<organism evidence="2 3">
    <name type="scientific">Sandaracinus amylolyticus</name>
    <dbReference type="NCBI Taxonomy" id="927083"/>
    <lineage>
        <taxon>Bacteria</taxon>
        <taxon>Pseudomonadati</taxon>
        <taxon>Myxococcota</taxon>
        <taxon>Polyangia</taxon>
        <taxon>Polyangiales</taxon>
        <taxon>Sandaracinaceae</taxon>
        <taxon>Sandaracinus</taxon>
    </lineage>
</organism>
<evidence type="ECO:0000313" key="2">
    <source>
        <dbReference type="EMBL" id="AKF07948.1"/>
    </source>
</evidence>
<dbReference type="Proteomes" id="UP000034883">
    <property type="component" value="Chromosome"/>
</dbReference>
<name>A0A0F6W5J3_9BACT</name>
<reference evidence="2 3" key="1">
    <citation type="submission" date="2015-03" db="EMBL/GenBank/DDBJ databases">
        <title>Genome assembly of Sandaracinus amylolyticus DSM 53668.</title>
        <authorList>
            <person name="Sharma G."/>
            <person name="Subramanian S."/>
        </authorList>
    </citation>
    <scope>NUCLEOTIDE SEQUENCE [LARGE SCALE GENOMIC DNA]</scope>
    <source>
        <strain evidence="2 3">DSM 53668</strain>
    </source>
</reference>